<accession>A0A1M4VSB7</accession>
<evidence type="ECO:0000256" key="6">
    <source>
        <dbReference type="ARBA" id="ARBA00023136"/>
    </source>
</evidence>
<keyword evidence="2 8" id="KW-0813">Transport</keyword>
<feature type="domain" description="TonB-dependent receptor plug" evidence="10">
    <location>
        <begin position="129"/>
        <end position="226"/>
    </location>
</feature>
<evidence type="ECO:0000256" key="5">
    <source>
        <dbReference type="ARBA" id="ARBA00022729"/>
    </source>
</evidence>
<evidence type="ECO:0000256" key="1">
    <source>
        <dbReference type="ARBA" id="ARBA00004571"/>
    </source>
</evidence>
<evidence type="ECO:0000313" key="12">
    <source>
        <dbReference type="Proteomes" id="UP000184164"/>
    </source>
</evidence>
<proteinExistence type="inferred from homology"/>
<dbReference type="SUPFAM" id="SSF49464">
    <property type="entry name" value="Carboxypeptidase regulatory domain-like"/>
    <property type="match status" value="1"/>
</dbReference>
<dbReference type="InterPro" id="IPR039426">
    <property type="entry name" value="TonB-dep_rcpt-like"/>
</dbReference>
<dbReference type="GO" id="GO:0044718">
    <property type="term" value="P:siderophore transmembrane transport"/>
    <property type="evidence" value="ECO:0007669"/>
    <property type="project" value="TreeGrafter"/>
</dbReference>
<dbReference type="InterPro" id="IPR008969">
    <property type="entry name" value="CarboxyPept-like_regulatory"/>
</dbReference>
<keyword evidence="6 8" id="KW-0472">Membrane</keyword>
<dbReference type="InterPro" id="IPR037066">
    <property type="entry name" value="Plug_dom_sf"/>
</dbReference>
<dbReference type="InterPro" id="IPR012910">
    <property type="entry name" value="Plug_dom"/>
</dbReference>
<keyword evidence="5 9" id="KW-0732">Signal</keyword>
<organism evidence="11 12">
    <name type="scientific">Mariniphaga anaerophila</name>
    <dbReference type="NCBI Taxonomy" id="1484053"/>
    <lineage>
        <taxon>Bacteria</taxon>
        <taxon>Pseudomonadati</taxon>
        <taxon>Bacteroidota</taxon>
        <taxon>Bacteroidia</taxon>
        <taxon>Marinilabiliales</taxon>
        <taxon>Prolixibacteraceae</taxon>
        <taxon>Mariniphaga</taxon>
    </lineage>
</organism>
<evidence type="ECO:0000256" key="7">
    <source>
        <dbReference type="ARBA" id="ARBA00023237"/>
    </source>
</evidence>
<dbReference type="RefSeq" id="WP_072999253.1">
    <property type="nucleotide sequence ID" value="NZ_FQUM01000002.1"/>
</dbReference>
<keyword evidence="3 8" id="KW-1134">Transmembrane beta strand</keyword>
<evidence type="ECO:0000313" key="11">
    <source>
        <dbReference type="EMBL" id="SHE72021.1"/>
    </source>
</evidence>
<keyword evidence="11" id="KW-0675">Receptor</keyword>
<keyword evidence="12" id="KW-1185">Reference proteome</keyword>
<evidence type="ECO:0000256" key="2">
    <source>
        <dbReference type="ARBA" id="ARBA00022448"/>
    </source>
</evidence>
<comment type="subcellular location">
    <subcellularLocation>
        <location evidence="1 8">Cell outer membrane</location>
        <topology evidence="1 8">Multi-pass membrane protein</topology>
    </subcellularLocation>
</comment>
<protein>
    <submittedName>
        <fullName evidence="11">Outer membrane receptor proteins, mostly Fe transport</fullName>
    </submittedName>
</protein>
<dbReference type="InterPro" id="IPR036942">
    <property type="entry name" value="Beta-barrel_TonB_sf"/>
</dbReference>
<dbReference type="Proteomes" id="UP000184164">
    <property type="component" value="Unassembled WGS sequence"/>
</dbReference>
<dbReference type="Pfam" id="PF07715">
    <property type="entry name" value="Plug"/>
    <property type="match status" value="1"/>
</dbReference>
<dbReference type="PANTHER" id="PTHR30069:SF29">
    <property type="entry name" value="HEMOGLOBIN AND HEMOGLOBIN-HAPTOGLOBIN-BINDING PROTEIN 1-RELATED"/>
    <property type="match status" value="1"/>
</dbReference>
<evidence type="ECO:0000256" key="3">
    <source>
        <dbReference type="ARBA" id="ARBA00022452"/>
    </source>
</evidence>
<dbReference type="AlphaFoldDB" id="A0A1M4VSB7"/>
<dbReference type="GO" id="GO:0015344">
    <property type="term" value="F:siderophore uptake transmembrane transporter activity"/>
    <property type="evidence" value="ECO:0007669"/>
    <property type="project" value="TreeGrafter"/>
</dbReference>
<dbReference type="Gene3D" id="2.40.170.20">
    <property type="entry name" value="TonB-dependent receptor, beta-barrel domain"/>
    <property type="match status" value="1"/>
</dbReference>
<dbReference type="Gene3D" id="2.170.130.10">
    <property type="entry name" value="TonB-dependent receptor, plug domain"/>
    <property type="match status" value="1"/>
</dbReference>
<feature type="chain" id="PRO_5012024937" evidence="9">
    <location>
        <begin position="22"/>
        <end position="792"/>
    </location>
</feature>
<reference evidence="11 12" key="1">
    <citation type="submission" date="2016-11" db="EMBL/GenBank/DDBJ databases">
        <authorList>
            <person name="Jaros S."/>
            <person name="Januszkiewicz K."/>
            <person name="Wedrychowicz H."/>
        </authorList>
    </citation>
    <scope>NUCLEOTIDE SEQUENCE [LARGE SCALE GENOMIC DNA]</scope>
    <source>
        <strain evidence="11 12">DSM 26910</strain>
    </source>
</reference>
<evidence type="ECO:0000256" key="8">
    <source>
        <dbReference type="PROSITE-ProRule" id="PRU01360"/>
    </source>
</evidence>
<dbReference type="SUPFAM" id="SSF56935">
    <property type="entry name" value="Porins"/>
    <property type="match status" value="1"/>
</dbReference>
<dbReference type="Pfam" id="PF13715">
    <property type="entry name" value="CarbopepD_reg_2"/>
    <property type="match status" value="1"/>
</dbReference>
<evidence type="ECO:0000259" key="10">
    <source>
        <dbReference type="Pfam" id="PF07715"/>
    </source>
</evidence>
<comment type="similarity">
    <text evidence="8">Belongs to the TonB-dependent receptor family.</text>
</comment>
<dbReference type="Gene3D" id="2.60.40.1120">
    <property type="entry name" value="Carboxypeptidase-like, regulatory domain"/>
    <property type="match status" value="1"/>
</dbReference>
<dbReference type="PROSITE" id="PS52016">
    <property type="entry name" value="TONB_DEPENDENT_REC_3"/>
    <property type="match status" value="1"/>
</dbReference>
<dbReference type="OrthoDB" id="9812892at2"/>
<keyword evidence="4 8" id="KW-0812">Transmembrane</keyword>
<dbReference type="GO" id="GO:0009279">
    <property type="term" value="C:cell outer membrane"/>
    <property type="evidence" value="ECO:0007669"/>
    <property type="project" value="UniProtKB-SubCell"/>
</dbReference>
<gene>
    <name evidence="11" type="ORF">SAMN05444274_102198</name>
</gene>
<dbReference type="PANTHER" id="PTHR30069">
    <property type="entry name" value="TONB-DEPENDENT OUTER MEMBRANE RECEPTOR"/>
    <property type="match status" value="1"/>
</dbReference>
<evidence type="ECO:0000256" key="9">
    <source>
        <dbReference type="SAM" id="SignalP"/>
    </source>
</evidence>
<dbReference type="STRING" id="1484053.SAMN05444274_102198"/>
<keyword evidence="7 8" id="KW-0998">Cell outer membrane</keyword>
<sequence>MEKIIIIVIALCLCFVGKSVAQSNQKTISGTVLDSNGNALPFSNISEKNTSNGTTSNEQGEFMLKTNSPNKAVLLISYLGYTTKEVTIEDFSNARNLVFQLKPKEHHLNEVLVGGKSVATKIEQQGFVATSIPIKELQSQSVELNQVLNQSAGIVVREQGGLGSRVNYSINGLEGSAVRFFLDGIPLDYFGSSYSVSTIPVSQINRIDIFKGVVPVELGSDALGGAINLVTKKNLKNTLEIDYTYGSFNTHKVSASGYGRANNGLTAKVSAFYNYSDNNYKVWGSDISVTNPETFEVMRGITAERFHDAYQSKAIKTDFGVTNKTWADHFFVGLLTSSMDKEIQHGATMIVPFGEATYSQNLLMPYLDYSNRQLLKQKLKVKLFTSYSGLNRARVDTSKNIYNWLGEIEPVQRVLGGEQKRTLNKLKEEVWMNRVNLNYTFSSMHKLVVNHVYTDLTRTDSDPLVTQKTEGYYAPQFFNKSVLGVSWENLWFQHKLQTTLFYKRYNYSAAIKLAETVAGETNYETVSAKEKSNGLGFAISYTPAKKITLSFSVEQASRLPEANEILGDGLNVLANPNLKAESSLNTNLGIDVSLSEQRNSRVRINGNVFFRDVKQKMKLVTASDPALLQVVNFDKVQMSGIDGRIQYYYKEFLSIFQSLAFLHPVIKTDSDEFGNNNGLDNTRMPNTPFFQANSEARLNFGNLLQNKPAVFVYWRYGHVGSFYRHSEKYGSENKDHIPAQNIHSVGTGYTFPKTNLTASGAINNLFNAQAFDNYAVQKPGRAFYLKLTYKIF</sequence>
<evidence type="ECO:0000256" key="4">
    <source>
        <dbReference type="ARBA" id="ARBA00022692"/>
    </source>
</evidence>
<feature type="signal peptide" evidence="9">
    <location>
        <begin position="1"/>
        <end position="21"/>
    </location>
</feature>
<name>A0A1M4VSB7_9BACT</name>
<dbReference type="EMBL" id="FQUM01000002">
    <property type="protein sequence ID" value="SHE72021.1"/>
    <property type="molecule type" value="Genomic_DNA"/>
</dbReference>